<sequence>MPSTELHELLRQAIESAKSGDKARARGLLIEVTEADPNNEVAWMWRASVSLTPKDAAWCLTKVLNINPANRQAQEWLDKIRQLQDQPPAVTRPLVTGSPEPPGRSGSTGAHQVTPSPDSPTVSDLPSFSAPPSVSPDRPPSPTPPRAAATVQAMPAVTAPRPAPAPVRPAPGKTGEMEKVEPSLRPEPPPGAKVILAVDDSLTVRRVITQALESQGYRVITAADGYEALAKLKDITPDLVILDVALPGGMAWLPTLQADSRRKSRRSIPVIMLSSRESLLDKVQSRLAGAAQYLPKPLQDGRPAAGCPSPSQAIIRPNHWLH</sequence>
<dbReference type="SUPFAM" id="SSF48452">
    <property type="entry name" value="TPR-like"/>
    <property type="match status" value="1"/>
</dbReference>
<proteinExistence type="predicted"/>
<feature type="domain" description="Response regulatory" evidence="4">
    <location>
        <begin position="194"/>
        <end position="311"/>
    </location>
</feature>
<dbReference type="CDD" id="cd00156">
    <property type="entry name" value="REC"/>
    <property type="match status" value="1"/>
</dbReference>
<feature type="compositionally biased region" description="Basic and acidic residues" evidence="3">
    <location>
        <begin position="175"/>
        <end position="184"/>
    </location>
</feature>
<name>A0ABX8B4I8_9BACT</name>
<evidence type="ECO:0000259" key="4">
    <source>
        <dbReference type="PROSITE" id="PS50110"/>
    </source>
</evidence>
<reference evidence="5 6" key="1">
    <citation type="submission" date="2021-03" db="EMBL/GenBank/DDBJ databases">
        <title>Genomic and phenotypic characterization of Chloracidobacterium isolates provides evidence for multiple species.</title>
        <authorList>
            <person name="Saini M.K."/>
            <person name="Costas A.M.G."/>
            <person name="Tank M."/>
            <person name="Bryant D.A."/>
        </authorList>
    </citation>
    <scope>NUCLEOTIDE SEQUENCE [LARGE SCALE GENOMIC DNA]</scope>
    <source>
        <strain evidence="5 6">N</strain>
    </source>
</reference>
<accession>A0ABX8B4I8</accession>
<feature type="compositionally biased region" description="Low complexity" evidence="3">
    <location>
        <begin position="146"/>
        <end position="160"/>
    </location>
</feature>
<dbReference type="RefSeq" id="WP_211423259.1">
    <property type="nucleotide sequence ID" value="NZ_CP072643.1"/>
</dbReference>
<evidence type="ECO:0000256" key="3">
    <source>
        <dbReference type="SAM" id="MobiDB-lite"/>
    </source>
</evidence>
<dbReference type="SUPFAM" id="SSF52172">
    <property type="entry name" value="CheY-like"/>
    <property type="match status" value="1"/>
</dbReference>
<feature type="compositionally biased region" description="Polar residues" evidence="3">
    <location>
        <begin position="105"/>
        <end position="126"/>
    </location>
</feature>
<feature type="compositionally biased region" description="Pro residues" evidence="3">
    <location>
        <begin position="133"/>
        <end position="145"/>
    </location>
</feature>
<dbReference type="PROSITE" id="PS50110">
    <property type="entry name" value="RESPONSE_REGULATORY"/>
    <property type="match status" value="1"/>
</dbReference>
<dbReference type="PANTHER" id="PTHR44591:SF3">
    <property type="entry name" value="RESPONSE REGULATORY DOMAIN-CONTAINING PROTEIN"/>
    <property type="match status" value="1"/>
</dbReference>
<evidence type="ECO:0000256" key="1">
    <source>
        <dbReference type="ARBA" id="ARBA00022553"/>
    </source>
</evidence>
<evidence type="ECO:0000313" key="5">
    <source>
        <dbReference type="EMBL" id="QUV95017.1"/>
    </source>
</evidence>
<dbReference type="Pfam" id="PF00072">
    <property type="entry name" value="Response_reg"/>
    <property type="match status" value="1"/>
</dbReference>
<keyword evidence="6" id="KW-1185">Reference proteome</keyword>
<dbReference type="InterPro" id="IPR011990">
    <property type="entry name" value="TPR-like_helical_dom_sf"/>
</dbReference>
<keyword evidence="1 2" id="KW-0597">Phosphoprotein</keyword>
<dbReference type="SMART" id="SM00448">
    <property type="entry name" value="REC"/>
    <property type="match status" value="1"/>
</dbReference>
<evidence type="ECO:0000256" key="2">
    <source>
        <dbReference type="PROSITE-ProRule" id="PRU00169"/>
    </source>
</evidence>
<feature type="modified residue" description="4-aspartylphosphate" evidence="2">
    <location>
        <position position="243"/>
    </location>
</feature>
<evidence type="ECO:0000313" key="6">
    <source>
        <dbReference type="Proteomes" id="UP000677668"/>
    </source>
</evidence>
<protein>
    <submittedName>
        <fullName evidence="5">Response regulator</fullName>
    </submittedName>
</protein>
<dbReference type="Gene3D" id="3.40.50.2300">
    <property type="match status" value="1"/>
</dbReference>
<dbReference type="InterPro" id="IPR050595">
    <property type="entry name" value="Bact_response_regulator"/>
</dbReference>
<gene>
    <name evidence="5" type="ORF">J8C05_13390</name>
</gene>
<organism evidence="5 6">
    <name type="scientific">Chloracidobacterium sp. N</name>
    <dbReference type="NCBI Taxonomy" id="2821540"/>
    <lineage>
        <taxon>Bacteria</taxon>
        <taxon>Pseudomonadati</taxon>
        <taxon>Acidobacteriota</taxon>
        <taxon>Terriglobia</taxon>
        <taxon>Terriglobales</taxon>
        <taxon>Acidobacteriaceae</taxon>
        <taxon>Chloracidobacterium</taxon>
        <taxon>Chloracidobacterium aggregatum</taxon>
    </lineage>
</organism>
<dbReference type="InterPro" id="IPR001789">
    <property type="entry name" value="Sig_transdc_resp-reg_receiver"/>
</dbReference>
<dbReference type="PANTHER" id="PTHR44591">
    <property type="entry name" value="STRESS RESPONSE REGULATOR PROTEIN 1"/>
    <property type="match status" value="1"/>
</dbReference>
<dbReference type="InterPro" id="IPR011006">
    <property type="entry name" value="CheY-like_superfamily"/>
</dbReference>
<dbReference type="EMBL" id="CP072643">
    <property type="protein sequence ID" value="QUV95017.1"/>
    <property type="molecule type" value="Genomic_DNA"/>
</dbReference>
<feature type="region of interest" description="Disordered" evidence="3">
    <location>
        <begin position="84"/>
        <end position="188"/>
    </location>
</feature>
<dbReference type="Proteomes" id="UP000677668">
    <property type="component" value="Chromosome 2"/>
</dbReference>